<feature type="transmembrane region" description="Helical" evidence="2">
    <location>
        <begin position="123"/>
        <end position="148"/>
    </location>
</feature>
<protein>
    <recommendedName>
        <fullName evidence="5">Mitochondrial fission 1 protein</fullName>
    </recommendedName>
</protein>
<dbReference type="PANTHER" id="PTHR13247:SF0">
    <property type="entry name" value="MITOCHONDRIAL FISSION 1 PROTEIN"/>
    <property type="match status" value="1"/>
</dbReference>
<accession>A0AA85K2T4</accession>
<dbReference type="AlphaFoldDB" id="A0AA85K2T4"/>
<reference evidence="3" key="1">
    <citation type="submission" date="2022-06" db="EMBL/GenBank/DDBJ databases">
        <authorList>
            <person name="Berger JAMES D."/>
            <person name="Berger JAMES D."/>
        </authorList>
    </citation>
    <scope>NUCLEOTIDE SEQUENCE [LARGE SCALE GENOMIC DNA]</scope>
</reference>
<evidence type="ECO:0000313" key="4">
    <source>
        <dbReference type="WBParaSite" id="TREG1_55550.1"/>
    </source>
</evidence>
<dbReference type="CDD" id="cd12212">
    <property type="entry name" value="Fis1"/>
    <property type="match status" value="1"/>
</dbReference>
<dbReference type="WBParaSite" id="TREG1_55550.1">
    <property type="protein sequence ID" value="TREG1_55550.1"/>
    <property type="gene ID" value="TREG1_55550"/>
</dbReference>
<evidence type="ECO:0008006" key="5">
    <source>
        <dbReference type="Google" id="ProtNLM"/>
    </source>
</evidence>
<keyword evidence="2" id="KW-0472">Membrane</keyword>
<dbReference type="PROSITE" id="PS50005">
    <property type="entry name" value="TPR"/>
    <property type="match status" value="1"/>
</dbReference>
<evidence type="ECO:0000256" key="1">
    <source>
        <dbReference type="PROSITE-ProRule" id="PRU00339"/>
    </source>
</evidence>
<sequence length="152" mass="17095">MDLLDKNDSIVSIQESRNAFNRMRQNNIIDDGVQFHYAIDLLRTTKKEALLLSIRLLEEIFNRTKDDGLRRDCLYYMAIAYIKLSDYENATRCCDNILEVQPLNHQAKELRDEIQSRARKDGLTGLAVVGGAVLGAAALLGIGLGVGLSKRR</sequence>
<organism evidence="3 4">
    <name type="scientific">Trichobilharzia regenti</name>
    <name type="common">Nasal bird schistosome</name>
    <dbReference type="NCBI Taxonomy" id="157069"/>
    <lineage>
        <taxon>Eukaryota</taxon>
        <taxon>Metazoa</taxon>
        <taxon>Spiralia</taxon>
        <taxon>Lophotrochozoa</taxon>
        <taxon>Platyhelminthes</taxon>
        <taxon>Trematoda</taxon>
        <taxon>Digenea</taxon>
        <taxon>Strigeidida</taxon>
        <taxon>Schistosomatoidea</taxon>
        <taxon>Schistosomatidae</taxon>
        <taxon>Trichobilharzia</taxon>
    </lineage>
</organism>
<dbReference type="Pfam" id="PF14853">
    <property type="entry name" value="Fis1_TPR_C"/>
    <property type="match status" value="1"/>
</dbReference>
<dbReference type="GO" id="GO:0005741">
    <property type="term" value="C:mitochondrial outer membrane"/>
    <property type="evidence" value="ECO:0007669"/>
    <property type="project" value="TreeGrafter"/>
</dbReference>
<dbReference type="InterPro" id="IPR033745">
    <property type="entry name" value="Fis1_cytosol"/>
</dbReference>
<dbReference type="GO" id="GO:0005778">
    <property type="term" value="C:peroxisomal membrane"/>
    <property type="evidence" value="ECO:0007669"/>
    <property type="project" value="TreeGrafter"/>
</dbReference>
<dbReference type="Gene3D" id="1.25.40.10">
    <property type="entry name" value="Tetratricopeptide repeat domain"/>
    <property type="match status" value="1"/>
</dbReference>
<keyword evidence="2" id="KW-0812">Transmembrane</keyword>
<feature type="repeat" description="TPR" evidence="1">
    <location>
        <begin position="71"/>
        <end position="104"/>
    </location>
</feature>
<keyword evidence="1" id="KW-0802">TPR repeat</keyword>
<dbReference type="InterPro" id="IPR019734">
    <property type="entry name" value="TPR_rpt"/>
</dbReference>
<name>A0AA85K2T4_TRIRE</name>
<evidence type="ECO:0000313" key="3">
    <source>
        <dbReference type="Proteomes" id="UP000050795"/>
    </source>
</evidence>
<keyword evidence="3" id="KW-1185">Reference proteome</keyword>
<dbReference type="PANTHER" id="PTHR13247">
    <property type="entry name" value="TETRATRICOPEPTIDE REPEAT PROTEIN 11 TPR REPEAT PROTEIN 11"/>
    <property type="match status" value="1"/>
</dbReference>
<dbReference type="InterPro" id="IPR016543">
    <property type="entry name" value="Fis1"/>
</dbReference>
<dbReference type="GO" id="GO:0000422">
    <property type="term" value="P:autophagy of mitochondrion"/>
    <property type="evidence" value="ECO:0007669"/>
    <property type="project" value="TreeGrafter"/>
</dbReference>
<dbReference type="SUPFAM" id="SSF48452">
    <property type="entry name" value="TPR-like"/>
    <property type="match status" value="1"/>
</dbReference>
<reference evidence="4" key="2">
    <citation type="submission" date="2023-11" db="UniProtKB">
        <authorList>
            <consortium name="WormBaseParasite"/>
        </authorList>
    </citation>
    <scope>IDENTIFICATION</scope>
</reference>
<dbReference type="InterPro" id="IPR011990">
    <property type="entry name" value="TPR-like_helical_dom_sf"/>
</dbReference>
<dbReference type="GO" id="GO:0000266">
    <property type="term" value="P:mitochondrial fission"/>
    <property type="evidence" value="ECO:0007669"/>
    <property type="project" value="InterPro"/>
</dbReference>
<dbReference type="GO" id="GO:0016559">
    <property type="term" value="P:peroxisome fission"/>
    <property type="evidence" value="ECO:0007669"/>
    <property type="project" value="TreeGrafter"/>
</dbReference>
<evidence type="ECO:0000256" key="2">
    <source>
        <dbReference type="SAM" id="Phobius"/>
    </source>
</evidence>
<keyword evidence="2" id="KW-1133">Transmembrane helix</keyword>
<dbReference type="InterPro" id="IPR028061">
    <property type="entry name" value="Fis1_TPR_C"/>
</dbReference>
<dbReference type="Proteomes" id="UP000050795">
    <property type="component" value="Unassembled WGS sequence"/>
</dbReference>
<proteinExistence type="predicted"/>